<reference evidence="2" key="1">
    <citation type="submission" date="2023-10" db="EMBL/GenBank/DDBJ databases">
        <authorList>
            <person name="Hackl T."/>
        </authorList>
    </citation>
    <scope>NUCLEOTIDE SEQUENCE</scope>
</reference>
<comment type="caution">
    <text evidence="2">The sequence shown here is derived from an EMBL/GenBank/DDBJ whole genome shotgun (WGS) entry which is preliminary data.</text>
</comment>
<keyword evidence="3" id="KW-1185">Reference proteome</keyword>
<sequence>MYSSTLLQLLTGLLVAGSANAAAFSLQPRTPVEEGALCGICVGLAGSWVMGRFPEHFNTALEDGLLGKAKEEAEKFALNMAAKKVCEHVPKIGGAEGTRMCVDSDATDSNPEAIDQLDETTHAKILGEITQVGASLSTEQVLG</sequence>
<dbReference type="Proteomes" id="UP001295740">
    <property type="component" value="Unassembled WGS sequence"/>
</dbReference>
<protein>
    <submittedName>
        <fullName evidence="2">Uu.00g146010.m01.CDS01</fullName>
    </submittedName>
</protein>
<dbReference type="EMBL" id="CAUWAG010000012">
    <property type="protein sequence ID" value="CAJ2509575.1"/>
    <property type="molecule type" value="Genomic_DNA"/>
</dbReference>
<feature type="chain" id="PRO_5042582475" evidence="1">
    <location>
        <begin position="22"/>
        <end position="143"/>
    </location>
</feature>
<keyword evidence="1" id="KW-0732">Signal</keyword>
<dbReference type="AlphaFoldDB" id="A0AAI8YM17"/>
<name>A0AAI8YM17_9PEZI</name>
<proteinExistence type="predicted"/>
<evidence type="ECO:0000313" key="3">
    <source>
        <dbReference type="Proteomes" id="UP001295740"/>
    </source>
</evidence>
<feature type="signal peptide" evidence="1">
    <location>
        <begin position="1"/>
        <end position="21"/>
    </location>
</feature>
<gene>
    <name evidence="2" type="ORF">KHLLAP_LOCUS10043</name>
</gene>
<accession>A0AAI8YM17</accession>
<evidence type="ECO:0000256" key="1">
    <source>
        <dbReference type="SAM" id="SignalP"/>
    </source>
</evidence>
<organism evidence="2 3">
    <name type="scientific">Anthostomella pinea</name>
    <dbReference type="NCBI Taxonomy" id="933095"/>
    <lineage>
        <taxon>Eukaryota</taxon>
        <taxon>Fungi</taxon>
        <taxon>Dikarya</taxon>
        <taxon>Ascomycota</taxon>
        <taxon>Pezizomycotina</taxon>
        <taxon>Sordariomycetes</taxon>
        <taxon>Xylariomycetidae</taxon>
        <taxon>Xylariales</taxon>
        <taxon>Xylariaceae</taxon>
        <taxon>Anthostomella</taxon>
    </lineage>
</organism>
<evidence type="ECO:0000313" key="2">
    <source>
        <dbReference type="EMBL" id="CAJ2509575.1"/>
    </source>
</evidence>